<evidence type="ECO:0008006" key="3">
    <source>
        <dbReference type="Google" id="ProtNLM"/>
    </source>
</evidence>
<dbReference type="EMBL" id="MFNE01000006">
    <property type="protein sequence ID" value="OGG96974.1"/>
    <property type="molecule type" value="Genomic_DNA"/>
</dbReference>
<evidence type="ECO:0000313" key="1">
    <source>
        <dbReference type="EMBL" id="OGG96974.1"/>
    </source>
</evidence>
<dbReference type="Proteomes" id="UP000178449">
    <property type="component" value="Unassembled WGS sequence"/>
</dbReference>
<gene>
    <name evidence="1" type="ORF">A2527_02650</name>
</gene>
<name>A0A1F6GFT7_9PROT</name>
<evidence type="ECO:0000313" key="2">
    <source>
        <dbReference type="Proteomes" id="UP000178449"/>
    </source>
</evidence>
<dbReference type="AlphaFoldDB" id="A0A1F6GFT7"/>
<accession>A0A1F6GFT7</accession>
<sequence>MNTLSYLQFFEGLAEKMQGSFSTERVSSKLVHPGDDGVQYTYRCWFEDNDISVVGQGQSRKEALHSLYRKLHKFS</sequence>
<organism evidence="1 2">
    <name type="scientific">Candidatus Lambdaproteobacteria bacterium RIFOXYD2_FULL_50_16</name>
    <dbReference type="NCBI Taxonomy" id="1817772"/>
    <lineage>
        <taxon>Bacteria</taxon>
        <taxon>Pseudomonadati</taxon>
        <taxon>Pseudomonadota</taxon>
        <taxon>Candidatus Lambdaproteobacteria</taxon>
    </lineage>
</organism>
<comment type="caution">
    <text evidence="1">The sequence shown here is derived from an EMBL/GenBank/DDBJ whole genome shotgun (WGS) entry which is preliminary data.</text>
</comment>
<proteinExistence type="predicted"/>
<protein>
    <recommendedName>
        <fullName evidence="3">DRBM domain-containing protein</fullName>
    </recommendedName>
</protein>
<dbReference type="STRING" id="1817772.A2527_02650"/>
<reference evidence="1 2" key="1">
    <citation type="journal article" date="2016" name="Nat. Commun.">
        <title>Thousands of microbial genomes shed light on interconnected biogeochemical processes in an aquifer system.</title>
        <authorList>
            <person name="Anantharaman K."/>
            <person name="Brown C.T."/>
            <person name="Hug L.A."/>
            <person name="Sharon I."/>
            <person name="Castelle C.J."/>
            <person name="Probst A.J."/>
            <person name="Thomas B.C."/>
            <person name="Singh A."/>
            <person name="Wilkins M.J."/>
            <person name="Karaoz U."/>
            <person name="Brodie E.L."/>
            <person name="Williams K.H."/>
            <person name="Hubbard S.S."/>
            <person name="Banfield J.F."/>
        </authorList>
    </citation>
    <scope>NUCLEOTIDE SEQUENCE [LARGE SCALE GENOMIC DNA]</scope>
</reference>